<feature type="transmembrane region" description="Helical" evidence="1">
    <location>
        <begin position="12"/>
        <end position="32"/>
    </location>
</feature>
<sequence>MLKVFSHYIPRSLVILVLIEAALFYFAVFFGIEIRFMDVVHREESILLLQPVN</sequence>
<reference evidence="2" key="1">
    <citation type="submission" date="2018-06" db="EMBL/GenBank/DDBJ databases">
        <authorList>
            <person name="Zhirakovskaya E."/>
        </authorList>
    </citation>
    <scope>NUCLEOTIDE SEQUENCE</scope>
</reference>
<evidence type="ECO:0000256" key="1">
    <source>
        <dbReference type="SAM" id="Phobius"/>
    </source>
</evidence>
<proteinExistence type="predicted"/>
<keyword evidence="1" id="KW-0812">Transmembrane</keyword>
<dbReference type="EMBL" id="UOFF01000129">
    <property type="protein sequence ID" value="VAW55846.1"/>
    <property type="molecule type" value="Genomic_DNA"/>
</dbReference>
<protein>
    <submittedName>
        <fullName evidence="2">Uncharacterized protein</fullName>
    </submittedName>
</protein>
<keyword evidence="1" id="KW-1133">Transmembrane helix</keyword>
<feature type="non-terminal residue" evidence="2">
    <location>
        <position position="53"/>
    </location>
</feature>
<dbReference type="AlphaFoldDB" id="A0A3B0XGW4"/>
<keyword evidence="1" id="KW-0472">Membrane</keyword>
<evidence type="ECO:0000313" key="2">
    <source>
        <dbReference type="EMBL" id="VAW55846.1"/>
    </source>
</evidence>
<organism evidence="2">
    <name type="scientific">hydrothermal vent metagenome</name>
    <dbReference type="NCBI Taxonomy" id="652676"/>
    <lineage>
        <taxon>unclassified sequences</taxon>
        <taxon>metagenomes</taxon>
        <taxon>ecological metagenomes</taxon>
    </lineage>
</organism>
<gene>
    <name evidence="2" type="ORF">MNBD_GAMMA07-2356</name>
</gene>
<accession>A0A3B0XGW4</accession>
<name>A0A3B0XGW4_9ZZZZ</name>